<dbReference type="Gene3D" id="3.40.630.30">
    <property type="match status" value="2"/>
</dbReference>
<dbReference type="GO" id="GO:0004379">
    <property type="term" value="F:glycylpeptide N-tetradecanoyltransferase activity"/>
    <property type="evidence" value="ECO:0007669"/>
    <property type="project" value="UniProtKB-EC"/>
</dbReference>
<dbReference type="FunFam" id="3.40.630.30:FF:000056">
    <property type="entry name" value="Glycylpeptide N-tetradecanoyltransferase"/>
    <property type="match status" value="1"/>
</dbReference>
<proteinExistence type="inferred from homology"/>
<evidence type="ECO:0000313" key="16">
    <source>
        <dbReference type="EMBL" id="KAF2102414.1"/>
    </source>
</evidence>
<dbReference type="PANTHER" id="PTHR11377:SF5">
    <property type="entry name" value="GLYCYLPEPTIDE N-TETRADECANOYLTRANSFERASE"/>
    <property type="match status" value="1"/>
</dbReference>
<dbReference type="FunFam" id="3.40.630.30:FF:000042">
    <property type="entry name" value="Glycylpeptide N-tetradecanoyltransferase"/>
    <property type="match status" value="1"/>
</dbReference>
<dbReference type="EMBL" id="ML978122">
    <property type="protein sequence ID" value="KAF2102414.1"/>
    <property type="molecule type" value="Genomic_DNA"/>
</dbReference>
<evidence type="ECO:0000256" key="1">
    <source>
        <dbReference type="ARBA" id="ARBA00003900"/>
    </source>
</evidence>
<gene>
    <name evidence="16" type="ORF">NA57DRAFT_32707</name>
</gene>
<dbReference type="PROSITE" id="PS00975">
    <property type="entry name" value="NMT_1"/>
    <property type="match status" value="1"/>
</dbReference>
<dbReference type="Pfam" id="PF02799">
    <property type="entry name" value="NMT_C"/>
    <property type="match status" value="1"/>
</dbReference>
<protein>
    <recommendedName>
        <fullName evidence="6 11">Glycylpeptide N-tetradecanoyltransferase</fullName>
        <ecNumber evidence="5 11">2.3.1.97</ecNumber>
    </recommendedName>
</protein>
<comment type="catalytic activity">
    <reaction evidence="10 11">
        <text>N-terminal glycyl-[protein] + tetradecanoyl-CoA = N-tetradecanoylglycyl-[protein] + CoA + H(+)</text>
        <dbReference type="Rhea" id="RHEA:15521"/>
        <dbReference type="Rhea" id="RHEA-COMP:12666"/>
        <dbReference type="Rhea" id="RHEA-COMP:12667"/>
        <dbReference type="ChEBI" id="CHEBI:15378"/>
        <dbReference type="ChEBI" id="CHEBI:57287"/>
        <dbReference type="ChEBI" id="CHEBI:57385"/>
        <dbReference type="ChEBI" id="CHEBI:64723"/>
        <dbReference type="ChEBI" id="CHEBI:133050"/>
        <dbReference type="EC" id="2.3.1.97"/>
    </reaction>
</comment>
<evidence type="ECO:0000259" key="14">
    <source>
        <dbReference type="Pfam" id="PF01233"/>
    </source>
</evidence>
<accession>A0A9P4MEA6</accession>
<dbReference type="EC" id="2.3.1.97" evidence="5 11"/>
<dbReference type="OrthoDB" id="60315at2759"/>
<comment type="subcellular location">
    <subcellularLocation>
        <location evidence="2">Cytoplasm</location>
    </subcellularLocation>
</comment>
<keyword evidence="17" id="KW-1185">Reference proteome</keyword>
<keyword evidence="7" id="KW-0963">Cytoplasm</keyword>
<evidence type="ECO:0000256" key="2">
    <source>
        <dbReference type="ARBA" id="ARBA00004496"/>
    </source>
</evidence>
<dbReference type="InterPro" id="IPR022677">
    <property type="entry name" value="NMT_C"/>
</dbReference>
<evidence type="ECO:0000256" key="10">
    <source>
        <dbReference type="ARBA" id="ARBA00048276"/>
    </source>
</evidence>
<comment type="function">
    <text evidence="1 11">Adds a myristoyl group to the N-terminal glycine residue of certain cellular proteins.</text>
</comment>
<evidence type="ECO:0000256" key="11">
    <source>
        <dbReference type="RuleBase" id="RU000586"/>
    </source>
</evidence>
<feature type="compositionally biased region" description="Basic residues" evidence="13">
    <location>
        <begin position="56"/>
        <end position="67"/>
    </location>
</feature>
<reference evidence="16" key="1">
    <citation type="journal article" date="2020" name="Stud. Mycol.">
        <title>101 Dothideomycetes genomes: a test case for predicting lifestyles and emergence of pathogens.</title>
        <authorList>
            <person name="Haridas S."/>
            <person name="Albert R."/>
            <person name="Binder M."/>
            <person name="Bloem J."/>
            <person name="Labutti K."/>
            <person name="Salamov A."/>
            <person name="Andreopoulos B."/>
            <person name="Baker S."/>
            <person name="Barry K."/>
            <person name="Bills G."/>
            <person name="Bluhm B."/>
            <person name="Cannon C."/>
            <person name="Castanera R."/>
            <person name="Culley D."/>
            <person name="Daum C."/>
            <person name="Ezra D."/>
            <person name="Gonzalez J."/>
            <person name="Henrissat B."/>
            <person name="Kuo A."/>
            <person name="Liang C."/>
            <person name="Lipzen A."/>
            <person name="Lutzoni F."/>
            <person name="Magnuson J."/>
            <person name="Mondo S."/>
            <person name="Nolan M."/>
            <person name="Ohm R."/>
            <person name="Pangilinan J."/>
            <person name="Park H.-J."/>
            <person name="Ramirez L."/>
            <person name="Alfaro M."/>
            <person name="Sun H."/>
            <person name="Tritt A."/>
            <person name="Yoshinaga Y."/>
            <person name="Zwiers L.-H."/>
            <person name="Turgeon B."/>
            <person name="Goodwin S."/>
            <person name="Spatafora J."/>
            <person name="Crous P."/>
            <person name="Grigoriev I."/>
        </authorList>
    </citation>
    <scope>NUCLEOTIDE SEQUENCE</scope>
    <source>
        <strain evidence="16">CBS 133067</strain>
    </source>
</reference>
<feature type="region of interest" description="Disordered" evidence="13">
    <location>
        <begin position="1"/>
        <end position="84"/>
    </location>
</feature>
<dbReference type="InterPro" id="IPR016181">
    <property type="entry name" value="Acyl_CoA_acyltransferase"/>
</dbReference>
<comment type="subunit">
    <text evidence="4">Monomer.</text>
</comment>
<comment type="caution">
    <text evidence="16">The sequence shown here is derived from an EMBL/GenBank/DDBJ whole genome shotgun (WGS) entry which is preliminary data.</text>
</comment>
<evidence type="ECO:0000256" key="8">
    <source>
        <dbReference type="ARBA" id="ARBA00022679"/>
    </source>
</evidence>
<name>A0A9P4MEA6_9PEZI</name>
<evidence type="ECO:0000256" key="12">
    <source>
        <dbReference type="RuleBase" id="RU004178"/>
    </source>
</evidence>
<feature type="domain" description="Glycylpeptide N-tetradecanoyltransferase N-terminal" evidence="14">
    <location>
        <begin position="167"/>
        <end position="322"/>
    </location>
</feature>
<evidence type="ECO:0000313" key="17">
    <source>
        <dbReference type="Proteomes" id="UP000799772"/>
    </source>
</evidence>
<evidence type="ECO:0000256" key="5">
    <source>
        <dbReference type="ARBA" id="ARBA00012923"/>
    </source>
</evidence>
<keyword evidence="8 11" id="KW-0808">Transferase</keyword>
<dbReference type="PROSITE" id="PS00976">
    <property type="entry name" value="NMT_2"/>
    <property type="match status" value="1"/>
</dbReference>
<keyword evidence="9 11" id="KW-0012">Acyltransferase</keyword>
<feature type="domain" description="Glycylpeptide N-tetradecanoyltransferase C-terminal" evidence="15">
    <location>
        <begin position="336"/>
        <end position="552"/>
    </location>
</feature>
<dbReference type="InterPro" id="IPR022678">
    <property type="entry name" value="NMT_CS"/>
</dbReference>
<feature type="compositionally biased region" description="Acidic residues" evidence="13">
    <location>
        <begin position="25"/>
        <end position="39"/>
    </location>
</feature>
<dbReference type="AlphaFoldDB" id="A0A9P4MEA6"/>
<evidence type="ECO:0000256" key="6">
    <source>
        <dbReference type="ARBA" id="ARBA00022240"/>
    </source>
</evidence>
<dbReference type="PANTHER" id="PTHR11377">
    <property type="entry name" value="N-MYRISTOYL TRANSFERASE"/>
    <property type="match status" value="1"/>
</dbReference>
<evidence type="ECO:0000256" key="9">
    <source>
        <dbReference type="ARBA" id="ARBA00023315"/>
    </source>
</evidence>
<evidence type="ECO:0000256" key="13">
    <source>
        <dbReference type="SAM" id="MobiDB-lite"/>
    </source>
</evidence>
<dbReference type="InterPro" id="IPR022676">
    <property type="entry name" value="NMT_N"/>
</dbReference>
<dbReference type="Proteomes" id="UP000799772">
    <property type="component" value="Unassembled WGS sequence"/>
</dbReference>
<dbReference type="InterPro" id="IPR000903">
    <property type="entry name" value="NMT"/>
</dbReference>
<organism evidence="16 17">
    <name type="scientific">Rhizodiscina lignyota</name>
    <dbReference type="NCBI Taxonomy" id="1504668"/>
    <lineage>
        <taxon>Eukaryota</taxon>
        <taxon>Fungi</taxon>
        <taxon>Dikarya</taxon>
        <taxon>Ascomycota</taxon>
        <taxon>Pezizomycotina</taxon>
        <taxon>Dothideomycetes</taxon>
        <taxon>Pleosporomycetidae</taxon>
        <taxon>Aulographales</taxon>
        <taxon>Rhizodiscinaceae</taxon>
        <taxon>Rhizodiscina</taxon>
    </lineage>
</organism>
<evidence type="ECO:0000256" key="7">
    <source>
        <dbReference type="ARBA" id="ARBA00022490"/>
    </source>
</evidence>
<dbReference type="SUPFAM" id="SSF55729">
    <property type="entry name" value="Acyl-CoA N-acyltransferases (Nat)"/>
    <property type="match status" value="2"/>
</dbReference>
<dbReference type="GO" id="GO:0005737">
    <property type="term" value="C:cytoplasm"/>
    <property type="evidence" value="ECO:0007669"/>
    <property type="project" value="UniProtKB-SubCell"/>
</dbReference>
<dbReference type="Pfam" id="PF01233">
    <property type="entry name" value="NMT"/>
    <property type="match status" value="1"/>
</dbReference>
<evidence type="ECO:0000259" key="15">
    <source>
        <dbReference type="Pfam" id="PF02799"/>
    </source>
</evidence>
<sequence>MPEESKIAEPETGSKPSNEAPEAQPDVEAEADSSADEAEPASTNGGDAAEGEAAPAKKKKKSKRKKIKDALTGGSSSSAPSEKKLTEEQLNLLLEANPSLKAEVANMPPSQLSEMMSKLSMADLLTGLSVGGKNQKDMASYKFWQTQPVVKFDEKGNKELEDGPIKEIDISRVRKEPGELVEGFEWVLMDLTDQHELEEVFDLLSNHYVEDHEAMFRFQYSASFLHWALMAPGWRKEWHIGVRATQSRKLVAFISGIPVDLRVRKNVLHCSEINFLCIHKKLRSKRLAPVLIKEVTRRCYLNGIFQAIYTAGVVLPTPVATCRYFHRSLDWEKLYDVGFSPLPPGSTKLRQVSKFKLPTETATPGLRPMQRKDVNAVLNLLKRYLDRMDMAQIFTKAEVEHWLLHDEKLQDDDRVVWTYVAEDPKTKKITDFFSFYRLASSVIGDTKGRIVNAAYLYYYATEAAWDPDKNALKTRLNLLIKDALIVAKQNNFDVFNALTLLDNPLFLEEQKFGAGDGQLHYYLYNYRAAPIVGGVNPKNQVDERFMSGIGVVML</sequence>
<dbReference type="FunFam" id="3.40.630.170:FF:000003">
    <property type="entry name" value="Glycylpeptide N-tetradecanoyltransferase"/>
    <property type="match status" value="1"/>
</dbReference>
<comment type="similarity">
    <text evidence="3 12">Belongs to the NMT family.</text>
</comment>
<evidence type="ECO:0000256" key="3">
    <source>
        <dbReference type="ARBA" id="ARBA00009469"/>
    </source>
</evidence>
<evidence type="ECO:0000256" key="4">
    <source>
        <dbReference type="ARBA" id="ARBA00011245"/>
    </source>
</evidence>